<dbReference type="Proteomes" id="UP000054805">
    <property type="component" value="Unassembled WGS sequence"/>
</dbReference>
<name>A0A0V1GME8_TRIPS</name>
<evidence type="ECO:0000313" key="2">
    <source>
        <dbReference type="Proteomes" id="UP000054805"/>
    </source>
</evidence>
<comment type="caution">
    <text evidence="1">The sequence shown here is derived from an EMBL/GenBank/DDBJ whole genome shotgun (WGS) entry which is preliminary data.</text>
</comment>
<dbReference type="AlphaFoldDB" id="A0A0V1GME8"/>
<accession>A0A0V1GME8</accession>
<reference evidence="1 2" key="1">
    <citation type="submission" date="2015-01" db="EMBL/GenBank/DDBJ databases">
        <title>Evolution of Trichinella species and genotypes.</title>
        <authorList>
            <person name="Korhonen P.K."/>
            <person name="Edoardo P."/>
            <person name="Giuseppe L.R."/>
            <person name="Gasser R.B."/>
        </authorList>
    </citation>
    <scope>NUCLEOTIDE SEQUENCE [LARGE SCALE GENOMIC DNA]</scope>
    <source>
        <strain evidence="1">ISS588</strain>
    </source>
</reference>
<evidence type="ECO:0000313" key="1">
    <source>
        <dbReference type="EMBL" id="KRY99375.1"/>
    </source>
</evidence>
<organism evidence="1 2">
    <name type="scientific">Trichinella pseudospiralis</name>
    <name type="common">Parasitic roundworm</name>
    <dbReference type="NCBI Taxonomy" id="6337"/>
    <lineage>
        <taxon>Eukaryota</taxon>
        <taxon>Metazoa</taxon>
        <taxon>Ecdysozoa</taxon>
        <taxon>Nematoda</taxon>
        <taxon>Enoplea</taxon>
        <taxon>Dorylaimia</taxon>
        <taxon>Trichinellida</taxon>
        <taxon>Trichinellidae</taxon>
        <taxon>Trichinella</taxon>
    </lineage>
</organism>
<gene>
    <name evidence="1" type="ORF">T4B_10018</name>
</gene>
<dbReference type="EMBL" id="JYDS01001229">
    <property type="protein sequence ID" value="KRY99375.1"/>
    <property type="molecule type" value="Genomic_DNA"/>
</dbReference>
<protein>
    <submittedName>
        <fullName evidence="1">Uncharacterized protein</fullName>
    </submittedName>
</protein>
<proteinExistence type="predicted"/>
<sequence length="45" mass="5344">MPKPFIVDVAGYGNNWTAADYQMVDVLYEELLTFYKKILLHNYMK</sequence>
<keyword evidence="2" id="KW-1185">Reference proteome</keyword>